<keyword evidence="11" id="KW-1185">Reference proteome</keyword>
<dbReference type="GO" id="GO:0002376">
    <property type="term" value="P:immune system process"/>
    <property type="evidence" value="ECO:0007669"/>
    <property type="project" value="UniProtKB-KW"/>
</dbReference>
<dbReference type="Gene3D" id="2.60.40.10">
    <property type="entry name" value="Immunoglobulins"/>
    <property type="match status" value="1"/>
</dbReference>
<reference evidence="10" key="1">
    <citation type="submission" date="2019-10" db="EMBL/GenBank/DDBJ databases">
        <title>The sequence and de novo assembly of the wild yak genome.</title>
        <authorList>
            <person name="Liu Y."/>
        </authorList>
    </citation>
    <scope>NUCLEOTIDE SEQUENCE [LARGE SCALE GENOMIC DNA]</scope>
    <source>
        <strain evidence="10">WY2019</strain>
    </source>
</reference>
<dbReference type="InterPro" id="IPR052051">
    <property type="entry name" value="TCR_complex_component"/>
</dbReference>
<feature type="chain" id="PRO_5025689002" description="Ig-like domain-containing protein" evidence="8">
    <location>
        <begin position="26"/>
        <end position="158"/>
    </location>
</feature>
<evidence type="ECO:0000256" key="3">
    <source>
        <dbReference type="ARBA" id="ARBA00022729"/>
    </source>
</evidence>
<dbReference type="InterPro" id="IPR013783">
    <property type="entry name" value="Ig-like_fold"/>
</dbReference>
<evidence type="ECO:0000259" key="9">
    <source>
        <dbReference type="PROSITE" id="PS50835"/>
    </source>
</evidence>
<dbReference type="InterPro" id="IPR003599">
    <property type="entry name" value="Ig_sub"/>
</dbReference>
<dbReference type="PANTHER" id="PTHR19433">
    <property type="entry name" value="T-CELL RECEPTOR ALPHA CHAIN V REGION-RELATED"/>
    <property type="match status" value="1"/>
</dbReference>
<dbReference type="SUPFAM" id="SSF48726">
    <property type="entry name" value="Immunoglobulin"/>
    <property type="match status" value="1"/>
</dbReference>
<dbReference type="InterPro" id="IPR013106">
    <property type="entry name" value="Ig_V-set"/>
</dbReference>
<keyword evidence="3 8" id="KW-0732">Signal</keyword>
<organism evidence="10 11">
    <name type="scientific">Bos mutus</name>
    <name type="common">wild yak</name>
    <dbReference type="NCBI Taxonomy" id="72004"/>
    <lineage>
        <taxon>Eukaryota</taxon>
        <taxon>Metazoa</taxon>
        <taxon>Chordata</taxon>
        <taxon>Craniata</taxon>
        <taxon>Vertebrata</taxon>
        <taxon>Euteleostomi</taxon>
        <taxon>Mammalia</taxon>
        <taxon>Eutheria</taxon>
        <taxon>Laurasiatheria</taxon>
        <taxon>Artiodactyla</taxon>
        <taxon>Ruminantia</taxon>
        <taxon>Pecora</taxon>
        <taxon>Bovidae</taxon>
        <taxon>Bovinae</taxon>
        <taxon>Bos</taxon>
    </lineage>
</organism>
<feature type="signal peptide" evidence="8">
    <location>
        <begin position="1"/>
        <end position="25"/>
    </location>
</feature>
<dbReference type="GO" id="GO:0009617">
    <property type="term" value="P:response to bacterium"/>
    <property type="evidence" value="ECO:0007669"/>
    <property type="project" value="TreeGrafter"/>
</dbReference>
<name>A0A6B0SF33_9CETA</name>
<evidence type="ECO:0000256" key="4">
    <source>
        <dbReference type="ARBA" id="ARBA00022859"/>
    </source>
</evidence>
<keyword evidence="7" id="KW-0325">Glycoprotein</keyword>
<keyword evidence="2" id="KW-1003">Cell membrane</keyword>
<evidence type="ECO:0000313" key="10">
    <source>
        <dbReference type="EMBL" id="MXQ99307.1"/>
    </source>
</evidence>
<evidence type="ECO:0000313" key="11">
    <source>
        <dbReference type="Proteomes" id="UP000322234"/>
    </source>
</evidence>
<proteinExistence type="predicted"/>
<protein>
    <recommendedName>
        <fullName evidence="9">Ig-like domain-containing protein</fullName>
    </recommendedName>
</protein>
<dbReference type="PANTHER" id="PTHR19433:SF111">
    <property type="entry name" value="T CELL RECEPTOR ALPHA VARIABLE 4"/>
    <property type="match status" value="1"/>
</dbReference>
<dbReference type="GO" id="GO:0005886">
    <property type="term" value="C:plasma membrane"/>
    <property type="evidence" value="ECO:0007669"/>
    <property type="project" value="UniProtKB-SubCell"/>
</dbReference>
<evidence type="ECO:0000256" key="8">
    <source>
        <dbReference type="SAM" id="SignalP"/>
    </source>
</evidence>
<dbReference type="AlphaFoldDB" id="A0A6B0SF33"/>
<evidence type="ECO:0000256" key="5">
    <source>
        <dbReference type="ARBA" id="ARBA00023136"/>
    </source>
</evidence>
<evidence type="ECO:0000256" key="1">
    <source>
        <dbReference type="ARBA" id="ARBA00004236"/>
    </source>
</evidence>
<sequence length="158" mass="18173">MALQSTLEAVWLGVLLSSLWKVAESKEQVFQSPTVVSLEGAVAEISCNHSVSDVYDFLWYLHFPGFAPRLLIKGLRPSQQGRYNMTYERFSSSLLILQVQTADAGVYYCALRCSYPKEKWDKNEIKEGENTADERAFMKKRAQWQHSVKSIMKLSVRW</sequence>
<comment type="caution">
    <text evidence="10">The sequence shown here is derived from an EMBL/GenBank/DDBJ whole genome shotgun (WGS) entry which is preliminary data.</text>
</comment>
<dbReference type="SMART" id="SM00409">
    <property type="entry name" value="IG"/>
    <property type="match status" value="1"/>
</dbReference>
<keyword evidence="4" id="KW-0391">Immunity</keyword>
<dbReference type="InterPro" id="IPR036179">
    <property type="entry name" value="Ig-like_dom_sf"/>
</dbReference>
<dbReference type="InterPro" id="IPR007110">
    <property type="entry name" value="Ig-like_dom"/>
</dbReference>
<evidence type="ECO:0000256" key="6">
    <source>
        <dbReference type="ARBA" id="ARBA00023157"/>
    </source>
</evidence>
<dbReference type="Pfam" id="PF07686">
    <property type="entry name" value="V-set"/>
    <property type="match status" value="1"/>
</dbReference>
<keyword evidence="6" id="KW-1015">Disulfide bond</keyword>
<gene>
    <name evidence="10" type="ORF">E5288_WYG006460</name>
</gene>
<evidence type="ECO:0000256" key="7">
    <source>
        <dbReference type="ARBA" id="ARBA00023180"/>
    </source>
</evidence>
<dbReference type="PROSITE" id="PS50835">
    <property type="entry name" value="IG_LIKE"/>
    <property type="match status" value="1"/>
</dbReference>
<comment type="subcellular location">
    <subcellularLocation>
        <location evidence="1">Cell membrane</location>
    </subcellularLocation>
</comment>
<dbReference type="EMBL" id="VBQZ03000408">
    <property type="protein sequence ID" value="MXQ99307.1"/>
    <property type="molecule type" value="Genomic_DNA"/>
</dbReference>
<keyword evidence="5" id="KW-0472">Membrane</keyword>
<evidence type="ECO:0000256" key="2">
    <source>
        <dbReference type="ARBA" id="ARBA00022475"/>
    </source>
</evidence>
<dbReference type="Proteomes" id="UP000322234">
    <property type="component" value="Unassembled WGS sequence"/>
</dbReference>
<accession>A0A6B0SF33</accession>
<feature type="domain" description="Ig-like" evidence="9">
    <location>
        <begin position="27"/>
        <end position="109"/>
    </location>
</feature>